<dbReference type="Pfam" id="PF01478">
    <property type="entry name" value="Peptidase_A24"/>
    <property type="match status" value="1"/>
</dbReference>
<dbReference type="Gene3D" id="1.20.120.1220">
    <property type="match status" value="1"/>
</dbReference>
<feature type="transmembrane region" description="Helical" evidence="2">
    <location>
        <begin position="60"/>
        <end position="79"/>
    </location>
</feature>
<reference evidence="4 5" key="1">
    <citation type="journal article" date="2019" name="Int. J. Syst. Evol. Microbiol.">
        <title>The Global Catalogue of Microorganisms (GCM) 10K type strain sequencing project: providing services to taxonomists for standard genome sequencing and annotation.</title>
        <authorList>
            <consortium name="The Broad Institute Genomics Platform"/>
            <consortium name="The Broad Institute Genome Sequencing Center for Infectious Disease"/>
            <person name="Wu L."/>
            <person name="Ma J."/>
        </authorList>
    </citation>
    <scope>NUCLEOTIDE SEQUENCE [LARGE SCALE GENOMIC DNA]</scope>
    <source>
        <strain evidence="4 5">JCM 14718</strain>
    </source>
</reference>
<dbReference type="InterPro" id="IPR000045">
    <property type="entry name" value="Prepilin_IV_endopep_pep"/>
</dbReference>
<comment type="caution">
    <text evidence="4">The sequence shown here is derived from an EMBL/GenBank/DDBJ whole genome shotgun (WGS) entry which is preliminary data.</text>
</comment>
<dbReference type="PANTHER" id="PTHR30487:SF0">
    <property type="entry name" value="PREPILIN LEADER PEPTIDASE_N-METHYLTRANSFERASE-RELATED"/>
    <property type="match status" value="1"/>
</dbReference>
<keyword evidence="2" id="KW-0472">Membrane</keyword>
<name>A0ABN2G3P1_9ACTN</name>
<dbReference type="PANTHER" id="PTHR30487">
    <property type="entry name" value="TYPE 4 PREPILIN-LIKE PROTEINS LEADER PEPTIDE-PROCESSING ENZYME"/>
    <property type="match status" value="1"/>
</dbReference>
<feature type="transmembrane region" description="Helical" evidence="2">
    <location>
        <begin position="185"/>
        <end position="203"/>
    </location>
</feature>
<feature type="transmembrane region" description="Helical" evidence="2">
    <location>
        <begin position="111"/>
        <end position="131"/>
    </location>
</feature>
<proteinExistence type="inferred from homology"/>
<accession>A0ABN2G3P1</accession>
<evidence type="ECO:0000313" key="4">
    <source>
        <dbReference type="EMBL" id="GAA1664808.1"/>
    </source>
</evidence>
<evidence type="ECO:0000313" key="5">
    <source>
        <dbReference type="Proteomes" id="UP001500618"/>
    </source>
</evidence>
<organism evidence="4 5">
    <name type="scientific">Fodinicola feengrottensis</name>
    <dbReference type="NCBI Taxonomy" id="435914"/>
    <lineage>
        <taxon>Bacteria</taxon>
        <taxon>Bacillati</taxon>
        <taxon>Actinomycetota</taxon>
        <taxon>Actinomycetes</taxon>
        <taxon>Mycobacteriales</taxon>
        <taxon>Fodinicola</taxon>
    </lineage>
</organism>
<keyword evidence="5" id="KW-1185">Reference proteome</keyword>
<gene>
    <name evidence="4" type="ORF">GCM10009765_12980</name>
</gene>
<sequence>MLVSVLCGLCGLVAGWLGRFAIVRTADMPEWLLRWRLPELSTAVLFGLAGWRLGLSVELLLACFVIAVGVALSIVDLAVRRLPNMLTLPAYAVVGLGLVVAEIFRQDWGSLARAFVGAGIFLAVYGLLWLVGGMGLGDVKLSGVLGLALGWLGWPPVLAGLVLGFVYGGLISGILLVAGRAGRKTRIPFGPFMIAGTVTAFLVS</sequence>
<dbReference type="InterPro" id="IPR050882">
    <property type="entry name" value="Prepilin_peptidase/N-MTase"/>
</dbReference>
<feature type="domain" description="Prepilin type IV endopeptidase peptidase" evidence="3">
    <location>
        <begin position="63"/>
        <end position="169"/>
    </location>
</feature>
<keyword evidence="2" id="KW-0812">Transmembrane</keyword>
<evidence type="ECO:0000259" key="3">
    <source>
        <dbReference type="Pfam" id="PF01478"/>
    </source>
</evidence>
<evidence type="ECO:0000256" key="1">
    <source>
        <dbReference type="ARBA" id="ARBA00005801"/>
    </source>
</evidence>
<keyword evidence="2" id="KW-1133">Transmembrane helix</keyword>
<comment type="similarity">
    <text evidence="1">Belongs to the peptidase A24 family.</text>
</comment>
<protein>
    <recommendedName>
        <fullName evidence="3">Prepilin type IV endopeptidase peptidase domain-containing protein</fullName>
    </recommendedName>
</protein>
<dbReference type="RefSeq" id="WP_163572456.1">
    <property type="nucleotide sequence ID" value="NZ_BAAANY010000005.1"/>
</dbReference>
<feature type="transmembrane region" description="Helical" evidence="2">
    <location>
        <begin position="151"/>
        <end position="178"/>
    </location>
</feature>
<dbReference type="Proteomes" id="UP001500618">
    <property type="component" value="Unassembled WGS sequence"/>
</dbReference>
<feature type="transmembrane region" description="Helical" evidence="2">
    <location>
        <begin position="85"/>
        <end position="104"/>
    </location>
</feature>
<evidence type="ECO:0000256" key="2">
    <source>
        <dbReference type="SAM" id="Phobius"/>
    </source>
</evidence>
<dbReference type="EMBL" id="BAAANY010000005">
    <property type="protein sequence ID" value="GAA1664808.1"/>
    <property type="molecule type" value="Genomic_DNA"/>
</dbReference>